<keyword evidence="1" id="KW-0732">Signal</keyword>
<dbReference type="STRING" id="1111735.GCA_000428045_03107"/>
<gene>
    <name evidence="2" type="ORF">C0630_17990</name>
</gene>
<evidence type="ECO:0000313" key="3">
    <source>
        <dbReference type="Proteomes" id="UP000235015"/>
    </source>
</evidence>
<comment type="caution">
    <text evidence="2">The sequence shown here is derived from an EMBL/GenBank/DDBJ whole genome shotgun (WGS) entry which is preliminary data.</text>
</comment>
<feature type="signal peptide" evidence="1">
    <location>
        <begin position="1"/>
        <end position="30"/>
    </location>
</feature>
<dbReference type="AlphaFoldDB" id="A0A2N6CRU4"/>
<feature type="chain" id="PRO_5014918032" evidence="1">
    <location>
        <begin position="31"/>
        <end position="156"/>
    </location>
</feature>
<accession>A0A2N6CRU4</accession>
<sequence length="156" mass="17125">MRTVMPSKLKTLHTLLVFLPCVILTANGQAATTVGPLTTGGAACVVAKKLGDSLAIEWATGEPSVAHAIEKAKQALRIKGYEYVFPQSNSNNPHGWMIIIKTQYRTYTGRERTSYGCGFSNQSPAGAESNALLNLRTYSWGWKESIGYEVIEKHQY</sequence>
<organism evidence="2 3">
    <name type="scientific">Sedimenticola selenatireducens</name>
    <dbReference type="NCBI Taxonomy" id="191960"/>
    <lineage>
        <taxon>Bacteria</taxon>
        <taxon>Pseudomonadati</taxon>
        <taxon>Pseudomonadota</taxon>
        <taxon>Gammaproteobacteria</taxon>
        <taxon>Chromatiales</taxon>
        <taxon>Sedimenticolaceae</taxon>
        <taxon>Sedimenticola</taxon>
    </lineage>
</organism>
<name>A0A2N6CRU4_9GAMM</name>
<evidence type="ECO:0000256" key="1">
    <source>
        <dbReference type="SAM" id="SignalP"/>
    </source>
</evidence>
<dbReference type="Proteomes" id="UP000235015">
    <property type="component" value="Unassembled WGS sequence"/>
</dbReference>
<dbReference type="EMBL" id="PKUN01000030">
    <property type="protein sequence ID" value="PLX59809.1"/>
    <property type="molecule type" value="Genomic_DNA"/>
</dbReference>
<proteinExistence type="predicted"/>
<evidence type="ECO:0000313" key="2">
    <source>
        <dbReference type="EMBL" id="PLX59809.1"/>
    </source>
</evidence>
<reference evidence="2 3" key="1">
    <citation type="submission" date="2017-11" db="EMBL/GenBank/DDBJ databases">
        <title>Genome-resolved metagenomics identifies genetic mobility, metabolic interactions, and unexpected diversity in perchlorate-reducing communities.</title>
        <authorList>
            <person name="Barnum T.P."/>
            <person name="Figueroa I.A."/>
            <person name="Carlstrom C.I."/>
            <person name="Lucas L.N."/>
            <person name="Engelbrektson A.L."/>
            <person name="Coates J.D."/>
        </authorList>
    </citation>
    <scope>NUCLEOTIDE SEQUENCE [LARGE SCALE GENOMIC DNA]</scope>
    <source>
        <strain evidence="2">BM301</strain>
    </source>
</reference>
<protein>
    <submittedName>
        <fullName evidence="2">Uncharacterized protein</fullName>
    </submittedName>
</protein>